<dbReference type="EMBL" id="JADKGK010000009">
    <property type="protein sequence ID" value="MBL0003116.1"/>
    <property type="molecule type" value="Genomic_DNA"/>
</dbReference>
<dbReference type="PANTHER" id="PTHR34979">
    <property type="entry name" value="INNER MEMBRANE PROTEIN YGAZ"/>
    <property type="match status" value="1"/>
</dbReference>
<protein>
    <submittedName>
        <fullName evidence="9">AzlC family ABC transporter permease</fullName>
    </submittedName>
</protein>
<feature type="transmembrane region" description="Helical" evidence="8">
    <location>
        <begin position="23"/>
        <end position="48"/>
    </location>
</feature>
<evidence type="ECO:0000313" key="9">
    <source>
        <dbReference type="EMBL" id="MBL0003116.1"/>
    </source>
</evidence>
<keyword evidence="5 8" id="KW-0812">Transmembrane</keyword>
<evidence type="ECO:0000256" key="4">
    <source>
        <dbReference type="ARBA" id="ARBA00022475"/>
    </source>
</evidence>
<keyword evidence="4" id="KW-1003">Cell membrane</keyword>
<accession>A0A9D7T7R6</accession>
<feature type="transmembrane region" description="Helical" evidence="8">
    <location>
        <begin position="68"/>
        <end position="90"/>
    </location>
</feature>
<evidence type="ECO:0000256" key="6">
    <source>
        <dbReference type="ARBA" id="ARBA00022989"/>
    </source>
</evidence>
<name>A0A9D7T7R6_9MICO</name>
<evidence type="ECO:0000256" key="3">
    <source>
        <dbReference type="ARBA" id="ARBA00022448"/>
    </source>
</evidence>
<feature type="transmembrane region" description="Helical" evidence="8">
    <location>
        <begin position="148"/>
        <end position="170"/>
    </location>
</feature>
<dbReference type="Pfam" id="PF03591">
    <property type="entry name" value="AzlC"/>
    <property type="match status" value="1"/>
</dbReference>
<comment type="subcellular location">
    <subcellularLocation>
        <location evidence="1">Cell membrane</location>
        <topology evidence="1">Multi-pass membrane protein</topology>
    </subcellularLocation>
</comment>
<reference evidence="9" key="1">
    <citation type="submission" date="2020-10" db="EMBL/GenBank/DDBJ databases">
        <title>Connecting structure to function with the recovery of over 1000 high-quality activated sludge metagenome-assembled genomes encoding full-length rRNA genes using long-read sequencing.</title>
        <authorList>
            <person name="Singleton C.M."/>
            <person name="Petriglieri F."/>
            <person name="Kristensen J.M."/>
            <person name="Kirkegaard R.H."/>
            <person name="Michaelsen T.Y."/>
            <person name="Andersen M.H."/>
            <person name="Karst S.M."/>
            <person name="Dueholm M.S."/>
            <person name="Nielsen P.H."/>
            <person name="Albertsen M."/>
        </authorList>
    </citation>
    <scope>NUCLEOTIDE SEQUENCE</scope>
    <source>
        <strain evidence="9">Ribe_18-Q3-R11-54_MAXAC.001</strain>
    </source>
</reference>
<evidence type="ECO:0000256" key="8">
    <source>
        <dbReference type="SAM" id="Phobius"/>
    </source>
</evidence>
<evidence type="ECO:0000256" key="1">
    <source>
        <dbReference type="ARBA" id="ARBA00004651"/>
    </source>
</evidence>
<feature type="transmembrane region" description="Helical" evidence="8">
    <location>
        <begin position="206"/>
        <end position="236"/>
    </location>
</feature>
<keyword evidence="6 8" id="KW-1133">Transmembrane helix</keyword>
<keyword evidence="3" id="KW-0813">Transport</keyword>
<dbReference type="GO" id="GO:1903785">
    <property type="term" value="P:L-valine transmembrane transport"/>
    <property type="evidence" value="ECO:0007669"/>
    <property type="project" value="TreeGrafter"/>
</dbReference>
<sequence>MSEAAPTGELTPERRRAVRRQSWSVGLATGLYDVSFGALSVAAGLTIWQTQALSAPMFTGGSQFALVGIIRTGGLAAAPAAIATATMLSIRNGLYALSTRRFLLTGAAHTPVVRKAVVRTAAAAHLTIDESSAVGLAQPEPKAARLGFWHTGLAVFLFWNLMTLVGALAGSVIGDPATYGLDGAAVAAFLALLWPRLQASDARVTAAVATVLALVAVPFVPAGVPVLIAASAAVVIGLRGGRPGATAPPPDPATDGDVIP</sequence>
<organism evidence="9 10">
    <name type="scientific">Candidatus Phosphoribacter hodrii</name>
    <dbReference type="NCBI Taxonomy" id="2953743"/>
    <lineage>
        <taxon>Bacteria</taxon>
        <taxon>Bacillati</taxon>
        <taxon>Actinomycetota</taxon>
        <taxon>Actinomycetes</taxon>
        <taxon>Micrococcales</taxon>
        <taxon>Dermatophilaceae</taxon>
        <taxon>Candidatus Phosphoribacter</taxon>
    </lineage>
</organism>
<evidence type="ECO:0000256" key="5">
    <source>
        <dbReference type="ARBA" id="ARBA00022692"/>
    </source>
</evidence>
<feature type="transmembrane region" description="Helical" evidence="8">
    <location>
        <begin position="176"/>
        <end position="194"/>
    </location>
</feature>
<gene>
    <name evidence="9" type="ORF">IPP00_03720</name>
</gene>
<dbReference type="Proteomes" id="UP000886632">
    <property type="component" value="Unassembled WGS sequence"/>
</dbReference>
<dbReference type="PANTHER" id="PTHR34979:SF1">
    <property type="entry name" value="INNER MEMBRANE PROTEIN YGAZ"/>
    <property type="match status" value="1"/>
</dbReference>
<dbReference type="AlphaFoldDB" id="A0A9D7T7R6"/>
<dbReference type="InterPro" id="IPR011606">
    <property type="entry name" value="Brnchd-chn_aa_trnsp_permease"/>
</dbReference>
<dbReference type="GO" id="GO:0005886">
    <property type="term" value="C:plasma membrane"/>
    <property type="evidence" value="ECO:0007669"/>
    <property type="project" value="UniProtKB-SubCell"/>
</dbReference>
<keyword evidence="7 8" id="KW-0472">Membrane</keyword>
<evidence type="ECO:0000256" key="2">
    <source>
        <dbReference type="ARBA" id="ARBA00010735"/>
    </source>
</evidence>
<evidence type="ECO:0000256" key="7">
    <source>
        <dbReference type="ARBA" id="ARBA00023136"/>
    </source>
</evidence>
<comment type="caution">
    <text evidence="9">The sequence shown here is derived from an EMBL/GenBank/DDBJ whole genome shotgun (WGS) entry which is preliminary data.</text>
</comment>
<evidence type="ECO:0000313" key="10">
    <source>
        <dbReference type="Proteomes" id="UP000886632"/>
    </source>
</evidence>
<proteinExistence type="inferred from homology"/>
<comment type="similarity">
    <text evidence="2">Belongs to the AzlC family.</text>
</comment>